<dbReference type="InterPro" id="IPR036322">
    <property type="entry name" value="WD40_repeat_dom_sf"/>
</dbReference>
<keyword evidence="9" id="KW-0505">Motor protein</keyword>
<sequence>MPRVLCRRYHTAFLTDGCWSPLRPSVFFTVKMDGTLDVWDFLFKQNDPTLSLKVCDEALYSLRVQDNGRFLSCGSQLGTATLLEISPGLCTLQRNEKALATAMFERETKREKILEARHREMRLKERSRSEQSKEEEGKEVHGEESAEDLIAQAEKEFFDTVEAELKKREKEEEKNEEKDVCEEKDG</sequence>
<gene>
    <name evidence="13" type="ORF">MATL_G00002990</name>
</gene>
<evidence type="ECO:0000256" key="10">
    <source>
        <dbReference type="ARBA" id="ARBA00023212"/>
    </source>
</evidence>
<dbReference type="GO" id="GO:0005874">
    <property type="term" value="C:microtubule"/>
    <property type="evidence" value="ECO:0007669"/>
    <property type="project" value="UniProtKB-KW"/>
</dbReference>
<comment type="subcellular location">
    <subcellularLocation>
        <location evidence="1">Cytoplasm</location>
        <location evidence="1">Cytoskeleton</location>
        <location evidence="1">Cilium axoneme</location>
    </subcellularLocation>
</comment>
<comment type="similarity">
    <text evidence="2">Belongs to the dynein intermediate chain family.</text>
</comment>
<dbReference type="SUPFAM" id="SSF50978">
    <property type="entry name" value="WD40 repeat-like"/>
    <property type="match status" value="1"/>
</dbReference>
<dbReference type="InterPro" id="IPR015943">
    <property type="entry name" value="WD40/YVTN_repeat-like_dom_sf"/>
</dbReference>
<evidence type="ECO:0000256" key="12">
    <source>
        <dbReference type="SAM" id="MobiDB-lite"/>
    </source>
</evidence>
<dbReference type="EMBL" id="JAFDVH010000001">
    <property type="protein sequence ID" value="KAG7491373.1"/>
    <property type="molecule type" value="Genomic_DNA"/>
</dbReference>
<feature type="region of interest" description="Disordered" evidence="12">
    <location>
        <begin position="119"/>
        <end position="153"/>
    </location>
</feature>
<evidence type="ECO:0000256" key="5">
    <source>
        <dbReference type="ARBA" id="ARBA00022701"/>
    </source>
</evidence>
<reference evidence="13" key="1">
    <citation type="submission" date="2021-01" db="EMBL/GenBank/DDBJ databases">
        <authorList>
            <person name="Zahm M."/>
            <person name="Roques C."/>
            <person name="Cabau C."/>
            <person name="Klopp C."/>
            <person name="Donnadieu C."/>
            <person name="Jouanno E."/>
            <person name="Lampietro C."/>
            <person name="Louis A."/>
            <person name="Herpin A."/>
            <person name="Echchiki A."/>
            <person name="Berthelot C."/>
            <person name="Parey E."/>
            <person name="Roest-Crollius H."/>
            <person name="Braasch I."/>
            <person name="Postlethwait J."/>
            <person name="Bobe J."/>
            <person name="Montfort J."/>
            <person name="Bouchez O."/>
            <person name="Begum T."/>
            <person name="Mejri S."/>
            <person name="Adams A."/>
            <person name="Chen W.-J."/>
            <person name="Guiguen Y."/>
        </authorList>
    </citation>
    <scope>NUCLEOTIDE SEQUENCE</scope>
    <source>
        <strain evidence="13">YG-15Mar2019-1</strain>
        <tissue evidence="13">Brain</tissue>
    </source>
</reference>
<keyword evidence="4" id="KW-0853">WD repeat</keyword>
<dbReference type="GO" id="GO:0003341">
    <property type="term" value="P:cilium movement"/>
    <property type="evidence" value="ECO:0007669"/>
    <property type="project" value="TreeGrafter"/>
</dbReference>
<evidence type="ECO:0000256" key="8">
    <source>
        <dbReference type="ARBA" id="ARBA00023069"/>
    </source>
</evidence>
<dbReference type="InterPro" id="IPR050687">
    <property type="entry name" value="Dynein_IC"/>
</dbReference>
<evidence type="ECO:0000256" key="4">
    <source>
        <dbReference type="ARBA" id="ARBA00022574"/>
    </source>
</evidence>
<evidence type="ECO:0000313" key="13">
    <source>
        <dbReference type="EMBL" id="KAG7491373.1"/>
    </source>
</evidence>
<evidence type="ECO:0000313" key="14">
    <source>
        <dbReference type="Proteomes" id="UP001046870"/>
    </source>
</evidence>
<comment type="caution">
    <text evidence="13">The sequence shown here is derived from an EMBL/GenBank/DDBJ whole genome shotgun (WGS) entry which is preliminary data.</text>
</comment>
<name>A0A9D3QK21_MEGAT</name>
<dbReference type="GO" id="GO:0045503">
    <property type="term" value="F:dynein light chain binding"/>
    <property type="evidence" value="ECO:0007669"/>
    <property type="project" value="TreeGrafter"/>
</dbReference>
<dbReference type="Proteomes" id="UP001046870">
    <property type="component" value="Chromosome 1"/>
</dbReference>
<keyword evidence="3" id="KW-0963">Cytoplasm</keyword>
<proteinExistence type="inferred from homology"/>
<dbReference type="PANTHER" id="PTHR12442:SF7">
    <property type="entry name" value="DYNEIN AXONEMAL INTERMEDIATE CHAIN 2"/>
    <property type="match status" value="1"/>
</dbReference>
<dbReference type="GO" id="GO:0036157">
    <property type="term" value="C:outer dynein arm"/>
    <property type="evidence" value="ECO:0007669"/>
    <property type="project" value="TreeGrafter"/>
</dbReference>
<dbReference type="PANTHER" id="PTHR12442">
    <property type="entry name" value="DYNEIN INTERMEDIATE CHAIN"/>
    <property type="match status" value="1"/>
</dbReference>
<accession>A0A9D3QK21</accession>
<dbReference type="GO" id="GO:0036158">
    <property type="term" value="P:outer dynein arm assembly"/>
    <property type="evidence" value="ECO:0007669"/>
    <property type="project" value="TreeGrafter"/>
</dbReference>
<dbReference type="Gene3D" id="2.130.10.10">
    <property type="entry name" value="YVTN repeat-like/Quinoprotein amine dehydrogenase"/>
    <property type="match status" value="1"/>
</dbReference>
<feature type="compositionally biased region" description="Basic and acidic residues" evidence="12">
    <location>
        <begin position="119"/>
        <end position="144"/>
    </location>
</feature>
<evidence type="ECO:0000256" key="3">
    <source>
        <dbReference type="ARBA" id="ARBA00022490"/>
    </source>
</evidence>
<dbReference type="AlphaFoldDB" id="A0A9D3QK21"/>
<organism evidence="13 14">
    <name type="scientific">Megalops atlanticus</name>
    <name type="common">Tarpon</name>
    <name type="synonym">Clupea gigantea</name>
    <dbReference type="NCBI Taxonomy" id="7932"/>
    <lineage>
        <taxon>Eukaryota</taxon>
        <taxon>Metazoa</taxon>
        <taxon>Chordata</taxon>
        <taxon>Craniata</taxon>
        <taxon>Vertebrata</taxon>
        <taxon>Euteleostomi</taxon>
        <taxon>Actinopterygii</taxon>
        <taxon>Neopterygii</taxon>
        <taxon>Teleostei</taxon>
        <taxon>Elopiformes</taxon>
        <taxon>Megalopidae</taxon>
        <taxon>Megalops</taxon>
    </lineage>
</organism>
<evidence type="ECO:0000256" key="2">
    <source>
        <dbReference type="ARBA" id="ARBA00011059"/>
    </source>
</evidence>
<keyword evidence="10" id="KW-0206">Cytoskeleton</keyword>
<evidence type="ECO:0008006" key="15">
    <source>
        <dbReference type="Google" id="ProtNLM"/>
    </source>
</evidence>
<feature type="region of interest" description="Disordered" evidence="12">
    <location>
        <begin position="166"/>
        <end position="186"/>
    </location>
</feature>
<keyword evidence="14" id="KW-1185">Reference proteome</keyword>
<evidence type="ECO:0000256" key="9">
    <source>
        <dbReference type="ARBA" id="ARBA00023175"/>
    </source>
</evidence>
<keyword evidence="11" id="KW-0966">Cell projection</keyword>
<keyword evidence="8" id="KW-0969">Cilium</keyword>
<dbReference type="GO" id="GO:0045504">
    <property type="term" value="F:dynein heavy chain binding"/>
    <property type="evidence" value="ECO:0007669"/>
    <property type="project" value="TreeGrafter"/>
</dbReference>
<protein>
    <recommendedName>
        <fullName evidence="15">Dynein intermediate chain</fullName>
    </recommendedName>
</protein>
<evidence type="ECO:0000256" key="11">
    <source>
        <dbReference type="ARBA" id="ARBA00023273"/>
    </source>
</evidence>
<evidence type="ECO:0000256" key="7">
    <source>
        <dbReference type="ARBA" id="ARBA00023017"/>
    </source>
</evidence>
<keyword evidence="5" id="KW-0493">Microtubule</keyword>
<dbReference type="OrthoDB" id="366230at2759"/>
<keyword evidence="6" id="KW-0677">Repeat</keyword>
<evidence type="ECO:0000256" key="6">
    <source>
        <dbReference type="ARBA" id="ARBA00022737"/>
    </source>
</evidence>
<evidence type="ECO:0000256" key="1">
    <source>
        <dbReference type="ARBA" id="ARBA00004430"/>
    </source>
</evidence>
<keyword evidence="7" id="KW-0243">Dynein</keyword>